<dbReference type="PANTHER" id="PTHR11082:SF5">
    <property type="entry name" value="TRNA-DIHYDROURIDINE(16_17) SYNTHASE [NAD(P)(+)]-LIKE"/>
    <property type="match status" value="1"/>
</dbReference>
<feature type="domain" description="DUS-like FMN-binding" evidence="4">
    <location>
        <begin position="58"/>
        <end position="112"/>
    </location>
</feature>
<sequence length="283" mass="29705">MHQQLSIPVTCKIRKVLTAPDSTAYDGLRASAAAAAAPAAAAAAAAERQLDRLLSYALEAAVIANGGVETKEDAVRCLKVTGADAVMAAEGILDNPSLFAGAAALLQQQLLQQLAPSWQPPAVRLGVLSEADLSPPPSSSSSCSSSSSSSCGVSAWQRVCLMKRYLDICGVYTPPHSGCAKAHLFRCLHPILAAAPNWRDTLHQSSCMEDLLALMDCIYNHFAATSSSSSSSDSSSSNSNTWYRRHRRGTEKDEETEEATDKEAAAAADPCSLAAEGFEGLFG</sequence>
<evidence type="ECO:0000259" key="4">
    <source>
        <dbReference type="Pfam" id="PF01207"/>
    </source>
</evidence>
<keyword evidence="2" id="KW-0520">NAD</keyword>
<dbReference type="OMA" id="CLHPILA"/>
<dbReference type="VEuPathDB" id="ToxoDB:ETH2_1476500"/>
<dbReference type="Pfam" id="PF01207">
    <property type="entry name" value="Dus"/>
    <property type="match status" value="1"/>
</dbReference>
<evidence type="ECO:0000313" key="5">
    <source>
        <dbReference type="EMBL" id="CDJ41032.1"/>
    </source>
</evidence>
<keyword evidence="6" id="KW-1185">Reference proteome</keyword>
<dbReference type="RefSeq" id="XP_013231782.1">
    <property type="nucleotide sequence ID" value="XM_013376328.1"/>
</dbReference>
<dbReference type="Gene3D" id="3.20.20.70">
    <property type="entry name" value="Aldolase class I"/>
    <property type="match status" value="1"/>
</dbReference>
<evidence type="ECO:0000313" key="6">
    <source>
        <dbReference type="Proteomes" id="UP000030747"/>
    </source>
</evidence>
<proteinExistence type="predicted"/>
<dbReference type="OrthoDB" id="272303at2759"/>
<dbReference type="PANTHER" id="PTHR11082">
    <property type="entry name" value="TRNA-DIHYDROURIDINE SYNTHASE"/>
    <property type="match status" value="1"/>
</dbReference>
<dbReference type="SUPFAM" id="SSF51395">
    <property type="entry name" value="FMN-linked oxidoreductases"/>
    <property type="match status" value="1"/>
</dbReference>
<dbReference type="GO" id="GO:0017150">
    <property type="term" value="F:tRNA dihydrouridine synthase activity"/>
    <property type="evidence" value="ECO:0007669"/>
    <property type="project" value="TreeGrafter"/>
</dbReference>
<organism evidence="5 6">
    <name type="scientific">Eimeria tenella</name>
    <name type="common">Coccidian parasite</name>
    <dbReference type="NCBI Taxonomy" id="5802"/>
    <lineage>
        <taxon>Eukaryota</taxon>
        <taxon>Sar</taxon>
        <taxon>Alveolata</taxon>
        <taxon>Apicomplexa</taxon>
        <taxon>Conoidasida</taxon>
        <taxon>Coccidia</taxon>
        <taxon>Eucoccidiorida</taxon>
        <taxon>Eimeriorina</taxon>
        <taxon>Eimeriidae</taxon>
        <taxon>Eimeria</taxon>
    </lineage>
</organism>
<feature type="region of interest" description="Disordered" evidence="3">
    <location>
        <begin position="225"/>
        <end position="269"/>
    </location>
</feature>
<dbReference type="AlphaFoldDB" id="U6KSE9"/>
<dbReference type="VEuPathDB" id="ToxoDB:ETH_00037715"/>
<name>U6KSE9_EIMTE</name>
<reference evidence="5" key="1">
    <citation type="submission" date="2013-10" db="EMBL/GenBank/DDBJ databases">
        <title>Genomic analysis of the causative agents of coccidiosis in chickens.</title>
        <authorList>
            <person name="Reid A.J."/>
            <person name="Blake D."/>
            <person name="Billington K."/>
            <person name="Browne H."/>
            <person name="Dunn M."/>
            <person name="Hung S."/>
            <person name="Kawahara F."/>
            <person name="Miranda-Saavedra D."/>
            <person name="Mourier T."/>
            <person name="Nagra H."/>
            <person name="Otto T.D."/>
            <person name="Rawlings N."/>
            <person name="Sanchez A."/>
            <person name="Sanders M."/>
            <person name="Subramaniam C."/>
            <person name="Tay Y."/>
            <person name="Dear P."/>
            <person name="Doerig C."/>
            <person name="Gruber A."/>
            <person name="Parkinson J."/>
            <person name="Shirley M."/>
            <person name="Wan K.L."/>
            <person name="Berriman M."/>
            <person name="Tomley F."/>
            <person name="Pain A."/>
        </authorList>
    </citation>
    <scope>NUCLEOTIDE SEQUENCE [LARGE SCALE GENOMIC DNA]</scope>
    <source>
        <strain evidence="5">Houghton</strain>
    </source>
</reference>
<keyword evidence="1" id="KW-0521">NADP</keyword>
<evidence type="ECO:0000256" key="2">
    <source>
        <dbReference type="ARBA" id="ARBA00023027"/>
    </source>
</evidence>
<dbReference type="GeneID" id="25256584"/>
<reference evidence="5" key="2">
    <citation type="submission" date="2013-10" db="EMBL/GenBank/DDBJ databases">
        <authorList>
            <person name="Aslett M."/>
        </authorList>
    </citation>
    <scope>NUCLEOTIDE SEQUENCE [LARGE SCALE GENOMIC DNA]</scope>
    <source>
        <strain evidence="5">Houghton</strain>
    </source>
</reference>
<feature type="compositionally biased region" description="Low complexity" evidence="3">
    <location>
        <begin position="226"/>
        <end position="240"/>
    </location>
</feature>
<dbReference type="Proteomes" id="UP000030747">
    <property type="component" value="Unassembled WGS sequence"/>
</dbReference>
<dbReference type="InterPro" id="IPR035587">
    <property type="entry name" value="DUS-like_FMN-bd"/>
</dbReference>
<evidence type="ECO:0000256" key="1">
    <source>
        <dbReference type="ARBA" id="ARBA00022857"/>
    </source>
</evidence>
<accession>U6KSE9</accession>
<evidence type="ECO:0000256" key="3">
    <source>
        <dbReference type="SAM" id="MobiDB-lite"/>
    </source>
</evidence>
<dbReference type="InterPro" id="IPR013785">
    <property type="entry name" value="Aldolase_TIM"/>
</dbReference>
<dbReference type="EMBL" id="HG675437">
    <property type="protein sequence ID" value="CDJ41032.1"/>
    <property type="molecule type" value="Genomic_DNA"/>
</dbReference>
<protein>
    <submittedName>
        <fullName evidence="5">Dihydrouridine synthase domain-containing protein, putative</fullName>
    </submittedName>
</protein>
<gene>
    <name evidence="5" type="ORF">ETH_00037715</name>
</gene>